<dbReference type="EMBL" id="FNIE01000012">
    <property type="protein sequence ID" value="SDO78048.1"/>
    <property type="molecule type" value="Genomic_DNA"/>
</dbReference>
<organism evidence="2 3">
    <name type="scientific">Actinacidiphila guanduensis</name>
    <dbReference type="NCBI Taxonomy" id="310781"/>
    <lineage>
        <taxon>Bacteria</taxon>
        <taxon>Bacillati</taxon>
        <taxon>Actinomycetota</taxon>
        <taxon>Actinomycetes</taxon>
        <taxon>Kitasatosporales</taxon>
        <taxon>Streptomycetaceae</taxon>
        <taxon>Actinacidiphila</taxon>
    </lineage>
</organism>
<name>A0A1H0MC33_9ACTN</name>
<feature type="region of interest" description="Disordered" evidence="1">
    <location>
        <begin position="1"/>
        <end position="55"/>
    </location>
</feature>
<evidence type="ECO:0000256" key="1">
    <source>
        <dbReference type="SAM" id="MobiDB-lite"/>
    </source>
</evidence>
<sequence length="90" mass="8907">MDYTSEPPPGTAEIWTGTGPIRALPPLVPDGESGASATADNGDVGGDSTNAEGSPAPVIWTCGAVQQALQPASRGSVAIRAANTANCRTG</sequence>
<keyword evidence="3" id="KW-1185">Reference proteome</keyword>
<accession>A0A1H0MC33</accession>
<reference evidence="2 3" key="1">
    <citation type="submission" date="2016-10" db="EMBL/GenBank/DDBJ databases">
        <authorList>
            <person name="de Groot N.N."/>
        </authorList>
    </citation>
    <scope>NUCLEOTIDE SEQUENCE [LARGE SCALE GENOMIC DNA]</scope>
    <source>
        <strain evidence="2 3">CGMCC 4.2022</strain>
    </source>
</reference>
<feature type="compositionally biased region" description="Pro residues" evidence="1">
    <location>
        <begin position="1"/>
        <end position="10"/>
    </location>
</feature>
<gene>
    <name evidence="2" type="ORF">SAMN05216259_112153</name>
</gene>
<proteinExistence type="predicted"/>
<dbReference type="OrthoDB" id="4209370at2"/>
<evidence type="ECO:0000313" key="2">
    <source>
        <dbReference type="EMBL" id="SDO78048.1"/>
    </source>
</evidence>
<evidence type="ECO:0000313" key="3">
    <source>
        <dbReference type="Proteomes" id="UP000199341"/>
    </source>
</evidence>
<protein>
    <submittedName>
        <fullName evidence="2">Uncharacterized protein</fullName>
    </submittedName>
</protein>
<dbReference type="Proteomes" id="UP000199341">
    <property type="component" value="Unassembled WGS sequence"/>
</dbReference>
<dbReference type="AlphaFoldDB" id="A0A1H0MC33"/>
<dbReference type="RefSeq" id="WP_093786954.1">
    <property type="nucleotide sequence ID" value="NZ_FNIE01000012.1"/>
</dbReference>